<evidence type="ECO:0000313" key="9">
    <source>
        <dbReference type="Proteomes" id="UP000005240"/>
    </source>
</evidence>
<evidence type="ECO:0000256" key="6">
    <source>
        <dbReference type="RuleBase" id="RU363053"/>
    </source>
</evidence>
<gene>
    <name evidence="7" type="ORF">PTTG_27571</name>
</gene>
<evidence type="ECO:0000256" key="5">
    <source>
        <dbReference type="ARBA" id="ARBA00023136"/>
    </source>
</evidence>
<evidence type="ECO:0000256" key="3">
    <source>
        <dbReference type="ARBA" id="ARBA00022692"/>
    </source>
</evidence>
<evidence type="ECO:0000256" key="4">
    <source>
        <dbReference type="ARBA" id="ARBA00022989"/>
    </source>
</evidence>
<dbReference type="GO" id="GO:0005739">
    <property type="term" value="C:mitochondrion"/>
    <property type="evidence" value="ECO:0007669"/>
    <property type="project" value="TreeGrafter"/>
</dbReference>
<name>A0A180GJJ3_PUCT1</name>
<comment type="subcellular location">
    <subcellularLocation>
        <location evidence="1">Membrane</location>
        <topology evidence="1">Multi-pass membrane protein</topology>
    </subcellularLocation>
</comment>
<organism evidence="7">
    <name type="scientific">Puccinia triticina (isolate 1-1 / race 1 (BBBD))</name>
    <name type="common">Brown leaf rust fungus</name>
    <dbReference type="NCBI Taxonomy" id="630390"/>
    <lineage>
        <taxon>Eukaryota</taxon>
        <taxon>Fungi</taxon>
        <taxon>Dikarya</taxon>
        <taxon>Basidiomycota</taxon>
        <taxon>Pucciniomycotina</taxon>
        <taxon>Pucciniomycetes</taxon>
        <taxon>Pucciniales</taxon>
        <taxon>Pucciniaceae</taxon>
        <taxon>Puccinia</taxon>
    </lineage>
</organism>
<keyword evidence="4" id="KW-1133">Transmembrane helix</keyword>
<dbReference type="EMBL" id="ADAS02000061">
    <property type="protein sequence ID" value="OAV92618.1"/>
    <property type="molecule type" value="Genomic_DNA"/>
</dbReference>
<sequence length="194" mass="21949">MAAFIRSYNAALLHRPLRTQIVTSLVLFGGGDIIAQQAIERKGKQHEWARTARLAGYGGFVFAPLGTRWFKTLDFIQLKSRGLTTFLKLSIDQLIAAPTMLAFFFTTMNYLEGNDLKQAEERLREKWGPTLYKNWIVFIPLQAINFGLVPSHLRLLVINGASLFWNSYLSYANASTLPIVGKIIEQADHKFEAI</sequence>
<proteinExistence type="inferred from homology"/>
<accession>A0A180GJJ3</accession>
<keyword evidence="3" id="KW-0812">Transmembrane</keyword>
<dbReference type="InterPro" id="IPR007248">
    <property type="entry name" value="Mpv17_PMP22"/>
</dbReference>
<dbReference type="EnsemblFungi" id="PTTG_27571-t43_1">
    <property type="protein sequence ID" value="PTTG_27571-t43_1-p1"/>
    <property type="gene ID" value="PTTG_27571"/>
</dbReference>
<keyword evidence="9" id="KW-1185">Reference proteome</keyword>
<reference evidence="7" key="2">
    <citation type="submission" date="2016-05" db="EMBL/GenBank/DDBJ databases">
        <title>Comparative analysis highlights variable genome content of wheat rusts and divergence of the mating loci.</title>
        <authorList>
            <person name="Cuomo C.A."/>
            <person name="Bakkeren G."/>
            <person name="Szabo L."/>
            <person name="Khalil H."/>
            <person name="Joly D."/>
            <person name="Goldberg J."/>
            <person name="Young S."/>
            <person name="Zeng Q."/>
            <person name="Fellers J."/>
        </authorList>
    </citation>
    <scope>NUCLEOTIDE SEQUENCE [LARGE SCALE GENOMIC DNA]</scope>
    <source>
        <strain evidence="7">1-1 BBBD Race 1</strain>
    </source>
</reference>
<dbReference type="STRING" id="630390.A0A180GJJ3"/>
<reference evidence="8" key="4">
    <citation type="submission" date="2025-05" db="UniProtKB">
        <authorList>
            <consortium name="EnsemblFungi"/>
        </authorList>
    </citation>
    <scope>IDENTIFICATION</scope>
    <source>
        <strain evidence="8">isolate 1-1 / race 1 (BBBD)</strain>
    </source>
</reference>
<evidence type="ECO:0000313" key="8">
    <source>
        <dbReference type="EnsemblFungi" id="PTTG_27571-t43_1-p1"/>
    </source>
</evidence>
<evidence type="ECO:0000256" key="2">
    <source>
        <dbReference type="ARBA" id="ARBA00006824"/>
    </source>
</evidence>
<evidence type="ECO:0008006" key="10">
    <source>
        <dbReference type="Google" id="ProtNLM"/>
    </source>
</evidence>
<comment type="similarity">
    <text evidence="2 6">Belongs to the peroxisomal membrane protein PXMP2/4 family.</text>
</comment>
<reference evidence="7" key="1">
    <citation type="submission" date="2009-11" db="EMBL/GenBank/DDBJ databases">
        <authorList>
            <consortium name="The Broad Institute Genome Sequencing Platform"/>
            <person name="Ward D."/>
            <person name="Feldgarden M."/>
            <person name="Earl A."/>
            <person name="Young S.K."/>
            <person name="Zeng Q."/>
            <person name="Koehrsen M."/>
            <person name="Alvarado L."/>
            <person name="Berlin A."/>
            <person name="Bochicchio J."/>
            <person name="Borenstein D."/>
            <person name="Chapman S.B."/>
            <person name="Chen Z."/>
            <person name="Engels R."/>
            <person name="Freedman E."/>
            <person name="Gellesch M."/>
            <person name="Goldberg J."/>
            <person name="Griggs A."/>
            <person name="Gujja S."/>
            <person name="Heilman E."/>
            <person name="Heiman D."/>
            <person name="Hepburn T."/>
            <person name="Howarth C."/>
            <person name="Jen D."/>
            <person name="Larson L."/>
            <person name="Lewis B."/>
            <person name="Mehta T."/>
            <person name="Park D."/>
            <person name="Pearson M."/>
            <person name="Roberts A."/>
            <person name="Saif S."/>
            <person name="Shea T."/>
            <person name="Shenoy N."/>
            <person name="Sisk P."/>
            <person name="Stolte C."/>
            <person name="Sykes S."/>
            <person name="Thomson T."/>
            <person name="Walk T."/>
            <person name="White J."/>
            <person name="Yandava C."/>
            <person name="Izard J."/>
            <person name="Baranova O.V."/>
            <person name="Blanton J.M."/>
            <person name="Tanner A.C."/>
            <person name="Dewhirst F.E."/>
            <person name="Haas B."/>
            <person name="Nusbaum C."/>
            <person name="Birren B."/>
        </authorList>
    </citation>
    <scope>NUCLEOTIDE SEQUENCE [LARGE SCALE GENOMIC DNA]</scope>
    <source>
        <strain evidence="7">1-1 BBBD Race 1</strain>
    </source>
</reference>
<dbReference type="PANTHER" id="PTHR11266:SF17">
    <property type="entry name" value="PROTEIN MPV17"/>
    <property type="match status" value="1"/>
</dbReference>
<evidence type="ECO:0000256" key="1">
    <source>
        <dbReference type="ARBA" id="ARBA00004141"/>
    </source>
</evidence>
<dbReference type="OrthoDB" id="430207at2759"/>
<dbReference type="Pfam" id="PF04117">
    <property type="entry name" value="Mpv17_PMP22"/>
    <property type="match status" value="1"/>
</dbReference>
<dbReference type="PANTHER" id="PTHR11266">
    <property type="entry name" value="PEROXISOMAL MEMBRANE PROTEIN 2, PXMP2 MPV17"/>
    <property type="match status" value="1"/>
</dbReference>
<protein>
    <recommendedName>
        <fullName evidence="10">Protein SYM1</fullName>
    </recommendedName>
</protein>
<evidence type="ECO:0000313" key="7">
    <source>
        <dbReference type="EMBL" id="OAV92618.1"/>
    </source>
</evidence>
<dbReference type="AlphaFoldDB" id="A0A180GJJ3"/>
<dbReference type="VEuPathDB" id="FungiDB:PTTG_27571"/>
<keyword evidence="5" id="KW-0472">Membrane</keyword>
<reference evidence="8 9" key="3">
    <citation type="journal article" date="2017" name="G3 (Bethesda)">
        <title>Comparative analysis highlights variable genome content of wheat rusts and divergence of the mating loci.</title>
        <authorList>
            <person name="Cuomo C.A."/>
            <person name="Bakkeren G."/>
            <person name="Khalil H.B."/>
            <person name="Panwar V."/>
            <person name="Joly D."/>
            <person name="Linning R."/>
            <person name="Sakthikumar S."/>
            <person name="Song X."/>
            <person name="Adiconis X."/>
            <person name="Fan L."/>
            <person name="Goldberg J.M."/>
            <person name="Levin J.Z."/>
            <person name="Young S."/>
            <person name="Zeng Q."/>
            <person name="Anikster Y."/>
            <person name="Bruce M."/>
            <person name="Wang M."/>
            <person name="Yin C."/>
            <person name="McCallum B."/>
            <person name="Szabo L.J."/>
            <person name="Hulbert S."/>
            <person name="Chen X."/>
            <person name="Fellers J.P."/>
        </authorList>
    </citation>
    <scope>NUCLEOTIDE SEQUENCE</scope>
    <source>
        <strain evidence="8">isolate 1-1 / race 1 (BBBD)</strain>
        <strain evidence="9">Isolate 1-1 / race 1 (BBBD)</strain>
    </source>
</reference>
<dbReference type="Proteomes" id="UP000005240">
    <property type="component" value="Unassembled WGS sequence"/>
</dbReference>
<dbReference type="GO" id="GO:0016020">
    <property type="term" value="C:membrane"/>
    <property type="evidence" value="ECO:0007669"/>
    <property type="project" value="UniProtKB-SubCell"/>
</dbReference>